<feature type="domain" description="Autotransporter" evidence="1">
    <location>
        <begin position="275"/>
        <end position="554"/>
    </location>
</feature>
<dbReference type="PROSITE" id="PS51208">
    <property type="entry name" value="AUTOTRANSPORTER"/>
    <property type="match status" value="1"/>
</dbReference>
<gene>
    <name evidence="2" type="ORF">CEW83_12885</name>
</gene>
<dbReference type="GO" id="GO:0019867">
    <property type="term" value="C:outer membrane"/>
    <property type="evidence" value="ECO:0007669"/>
    <property type="project" value="InterPro"/>
</dbReference>
<reference evidence="2 3" key="1">
    <citation type="submission" date="2017-06" db="EMBL/GenBank/DDBJ databases">
        <title>Azoarcus.</title>
        <authorList>
            <person name="Woo J.-H."/>
            <person name="Kim H.-S."/>
        </authorList>
    </citation>
    <scope>NUCLEOTIDE SEQUENCE [LARGE SCALE GENOMIC DNA]</scope>
    <source>
        <strain evidence="2 3">TSPY31</strain>
    </source>
</reference>
<evidence type="ECO:0000313" key="3">
    <source>
        <dbReference type="Proteomes" id="UP000244930"/>
    </source>
</evidence>
<dbReference type="SUPFAM" id="SSF103515">
    <property type="entry name" value="Autotransporter"/>
    <property type="match status" value="1"/>
</dbReference>
<dbReference type="Pfam" id="PF03797">
    <property type="entry name" value="Autotransporter"/>
    <property type="match status" value="1"/>
</dbReference>
<evidence type="ECO:0000259" key="1">
    <source>
        <dbReference type="PROSITE" id="PS51208"/>
    </source>
</evidence>
<dbReference type="InterPro" id="IPR005546">
    <property type="entry name" value="Autotransporte_beta"/>
</dbReference>
<protein>
    <recommendedName>
        <fullName evidence="1">Autotransporter domain-containing protein</fullName>
    </recommendedName>
</protein>
<keyword evidence="3" id="KW-1185">Reference proteome</keyword>
<sequence length="554" mass="58046">MLLPLTASAGHLFTQASSNTPVALNSGQGIQITQLTFENNCGGSCNGDVSVNFSGGATATAWSAGDAIQLTIGSWTQTFTYDGMVAAGGSQDGSYFSINSTSLAAAGISPTGQATWTVIATAGQFTFEGYRIYTVGGTAGDTYNGTGAGPINQTQVVSASQLGGSGGFVPVAEQGEKDVARVLDALNGTSTGQMGAVIAAISSMTPDSQRLAMKLISPESSVVLGGAALSTSSSALDTVQVRLDALRTGVGVQSGFRTAHNAHAGDHQEGMSSGDEALNRSFWLKAFGSKSKVGAKSGFAGSESDVYGMMAGFDTQMSNGWLLGGAFSYAKTDVDMNDFRSGDAADISSYQLTGYFGRSFERWYIDGMVAYAYQDYSTKRNTHLTGVAKGDFDGQLYGMRVIAGMPFALSDKLRLTPLLGFETFRVEQGGYTESGAGVLSLAVKSDDVSRLRSLLGVELSSSMKLADSSVLSPAVKLLWRHEFENDGATANSAFVGGGGQFETTGQKAIRDVYALSGRLNWEMSDRFELALELGAEAGEKYQSLNGQVFGRWRF</sequence>
<dbReference type="InterPro" id="IPR036709">
    <property type="entry name" value="Autotransporte_beta_dom_sf"/>
</dbReference>
<dbReference type="Gene3D" id="2.40.128.130">
    <property type="entry name" value="Autotransporter beta-domain"/>
    <property type="match status" value="1"/>
</dbReference>
<dbReference type="KEGG" id="acom:CEW83_12885"/>
<name>A0A2U8GS24_9RHOO</name>
<dbReference type="InterPro" id="IPR006315">
    <property type="entry name" value="OM_autotransptr_brl_dom"/>
</dbReference>
<accession>A0A2U8GS24</accession>
<dbReference type="Proteomes" id="UP000244930">
    <property type="component" value="Chromosome"/>
</dbReference>
<evidence type="ECO:0000313" key="2">
    <source>
        <dbReference type="EMBL" id="AWI76003.1"/>
    </source>
</evidence>
<dbReference type="SMART" id="SM00869">
    <property type="entry name" value="Autotransporter"/>
    <property type="match status" value="1"/>
</dbReference>
<organism evidence="2 3">
    <name type="scientific">Parazoarcus communis</name>
    <dbReference type="NCBI Taxonomy" id="41977"/>
    <lineage>
        <taxon>Bacteria</taxon>
        <taxon>Pseudomonadati</taxon>
        <taxon>Pseudomonadota</taxon>
        <taxon>Betaproteobacteria</taxon>
        <taxon>Rhodocyclales</taxon>
        <taxon>Zoogloeaceae</taxon>
        <taxon>Parazoarcus</taxon>
    </lineage>
</organism>
<proteinExistence type="predicted"/>
<dbReference type="NCBIfam" id="TIGR01414">
    <property type="entry name" value="autotrans_barl"/>
    <property type="match status" value="1"/>
</dbReference>
<dbReference type="RefSeq" id="WP_108949706.1">
    <property type="nucleotide sequence ID" value="NZ_CP022187.1"/>
</dbReference>
<dbReference type="AlphaFoldDB" id="A0A2U8GS24"/>
<dbReference type="EMBL" id="CP022187">
    <property type="protein sequence ID" value="AWI76003.1"/>
    <property type="molecule type" value="Genomic_DNA"/>
</dbReference>